<dbReference type="InterPro" id="IPR000182">
    <property type="entry name" value="GNAT_dom"/>
</dbReference>
<comment type="caution">
    <text evidence="4">The sequence shown here is derived from an EMBL/GenBank/DDBJ whole genome shotgun (WGS) entry which is preliminary data.</text>
</comment>
<evidence type="ECO:0000256" key="1">
    <source>
        <dbReference type="ARBA" id="ARBA00022679"/>
    </source>
</evidence>
<dbReference type="InterPro" id="IPR016181">
    <property type="entry name" value="Acyl_CoA_acyltransferase"/>
</dbReference>
<organism evidence="4 5">
    <name type="scientific">Listeria rocourtiae</name>
    <dbReference type="NCBI Taxonomy" id="647910"/>
    <lineage>
        <taxon>Bacteria</taxon>
        <taxon>Bacillati</taxon>
        <taxon>Bacillota</taxon>
        <taxon>Bacilli</taxon>
        <taxon>Bacillales</taxon>
        <taxon>Listeriaceae</taxon>
        <taxon>Listeria</taxon>
    </lineage>
</organism>
<evidence type="ECO:0000259" key="3">
    <source>
        <dbReference type="PROSITE" id="PS51186"/>
    </source>
</evidence>
<evidence type="ECO:0000256" key="2">
    <source>
        <dbReference type="ARBA" id="ARBA00023315"/>
    </source>
</evidence>
<gene>
    <name evidence="4" type="ORF">DFP96_103270</name>
</gene>
<dbReference type="GO" id="GO:0016747">
    <property type="term" value="F:acyltransferase activity, transferring groups other than amino-acyl groups"/>
    <property type="evidence" value="ECO:0007669"/>
    <property type="project" value="InterPro"/>
</dbReference>
<feature type="domain" description="N-acetyltransferase" evidence="3">
    <location>
        <begin position="1"/>
        <end position="157"/>
    </location>
</feature>
<dbReference type="Gene3D" id="3.40.630.30">
    <property type="match status" value="1"/>
</dbReference>
<name>A0A4R6ZNS9_9LIST</name>
<dbReference type="Pfam" id="PF00583">
    <property type="entry name" value="Acetyltransf_1"/>
    <property type="match status" value="1"/>
</dbReference>
<evidence type="ECO:0000313" key="4">
    <source>
        <dbReference type="EMBL" id="TDR54170.1"/>
    </source>
</evidence>
<keyword evidence="1 4" id="KW-0808">Transferase</keyword>
<evidence type="ECO:0000313" key="5">
    <source>
        <dbReference type="Proteomes" id="UP000295558"/>
    </source>
</evidence>
<dbReference type="SUPFAM" id="SSF55729">
    <property type="entry name" value="Acyl-CoA N-acyltransferases (Nat)"/>
    <property type="match status" value="1"/>
</dbReference>
<accession>A0A4R6ZNS9</accession>
<dbReference type="PROSITE" id="PS51186">
    <property type="entry name" value="GNAT"/>
    <property type="match status" value="1"/>
</dbReference>
<dbReference type="AlphaFoldDB" id="A0A4R6ZNS9"/>
<protein>
    <submittedName>
        <fullName evidence="4">Acetyltransferase (GNAT) family protein</fullName>
    </submittedName>
</protein>
<keyword evidence="5" id="KW-1185">Reference proteome</keyword>
<dbReference type="RefSeq" id="WP_051994043.1">
    <property type="nucleotide sequence ID" value="NZ_SNZK01000003.1"/>
</dbReference>
<sequence>MEIYPLESILLRQQVALWNEAFSDYLVPAAMTEASFTARMEKLHLSAQESLVAKVDGEAAAVILTGTRNFKTGIIAWIGGLAVVPKFRKKGISRQLLEQLFVRYQEQGVKESRLEVISENVPALKLYEKVGYKPINELIYLTGNLQNYGVVCFRLEDVSNTAEYVALENEDLPWQNRITAHHKIATIWQDEEQLGYIVYSLSDDNLILLQVRLNHASTQILSVLQAFYEIYGNISCAVFNEIITSDYLPVLLNKEFKKVATQIQMCKEIQ</sequence>
<dbReference type="STRING" id="1265846.PROCOU_01362"/>
<dbReference type="InterPro" id="IPR050680">
    <property type="entry name" value="YpeA/RimI_acetyltransf"/>
</dbReference>
<keyword evidence="2" id="KW-0012">Acyltransferase</keyword>
<dbReference type="CDD" id="cd04301">
    <property type="entry name" value="NAT_SF"/>
    <property type="match status" value="1"/>
</dbReference>
<dbReference type="Proteomes" id="UP000295558">
    <property type="component" value="Unassembled WGS sequence"/>
</dbReference>
<proteinExistence type="predicted"/>
<reference evidence="4 5" key="1">
    <citation type="submission" date="2019-03" db="EMBL/GenBank/DDBJ databases">
        <title>Genomic Encyclopedia of Type Strains, Phase III (KMG-III): the genomes of soil and plant-associated and newly described type strains.</title>
        <authorList>
            <person name="Whitman W."/>
        </authorList>
    </citation>
    <scope>NUCLEOTIDE SEQUENCE [LARGE SCALE GENOMIC DNA]</scope>
    <source>
        <strain evidence="4 5">CECT 7972</strain>
    </source>
</reference>
<dbReference type="EMBL" id="SNZK01000003">
    <property type="protein sequence ID" value="TDR54170.1"/>
    <property type="molecule type" value="Genomic_DNA"/>
</dbReference>
<dbReference type="PANTHER" id="PTHR43420">
    <property type="entry name" value="ACETYLTRANSFERASE"/>
    <property type="match status" value="1"/>
</dbReference>